<dbReference type="EMBL" id="CP015054">
    <property type="protein sequence ID" value="QGN13472.1"/>
    <property type="molecule type" value="Genomic_DNA"/>
</dbReference>
<evidence type="ECO:0000256" key="9">
    <source>
        <dbReference type="PROSITE-ProRule" id="PRU00282"/>
    </source>
</evidence>
<evidence type="ECO:0000256" key="6">
    <source>
        <dbReference type="ARBA" id="ARBA00022989"/>
    </source>
</evidence>
<accession>A0ABX6ENN4</accession>
<evidence type="ECO:0000256" key="3">
    <source>
        <dbReference type="ARBA" id="ARBA00022448"/>
    </source>
</evidence>
<keyword evidence="12" id="KW-1185">Reference proteome</keyword>
<keyword evidence="5" id="KW-0677">Repeat</keyword>
<evidence type="ECO:0000313" key="11">
    <source>
        <dbReference type="EMBL" id="QGN13472.1"/>
    </source>
</evidence>
<keyword evidence="8 9" id="KW-0472">Membrane</keyword>
<dbReference type="Proteomes" id="UP000422736">
    <property type="component" value="Chromosome 1"/>
</dbReference>
<dbReference type="PANTHER" id="PTHR45624:SF26">
    <property type="entry name" value="CARRIER PROTEIN, PUTATIVE (AFU_ORTHOLOGUE AFUA_1G07710)-RELATED"/>
    <property type="match status" value="1"/>
</dbReference>
<evidence type="ECO:0000256" key="10">
    <source>
        <dbReference type="RuleBase" id="RU000488"/>
    </source>
</evidence>
<dbReference type="SUPFAM" id="SSF103506">
    <property type="entry name" value="Mitochondrial carrier"/>
    <property type="match status" value="1"/>
</dbReference>
<evidence type="ECO:0000256" key="4">
    <source>
        <dbReference type="ARBA" id="ARBA00022692"/>
    </source>
</evidence>
<dbReference type="InterPro" id="IPR050567">
    <property type="entry name" value="Mitochondrial_Carrier"/>
</dbReference>
<comment type="subcellular location">
    <subcellularLocation>
        <location evidence="1">Mitochondrion membrane</location>
        <topology evidence="1">Multi-pass membrane protein</topology>
    </subcellularLocation>
</comment>
<dbReference type="PROSITE" id="PS50920">
    <property type="entry name" value="SOLCAR"/>
    <property type="match status" value="1"/>
</dbReference>
<evidence type="ECO:0000256" key="7">
    <source>
        <dbReference type="ARBA" id="ARBA00023128"/>
    </source>
</evidence>
<name>A0ABX6ENN4_KLUMA</name>
<comment type="similarity">
    <text evidence="2 10">Belongs to the mitochondrial carrier (TC 2.A.29) family.</text>
</comment>
<reference evidence="11 12" key="1">
    <citation type="submission" date="2016-03" db="EMBL/GenBank/DDBJ databases">
        <title>How can Kluyveromyces marxianus grow so fast - potential evolutionary course in Saccharomyces Complex revealed by comparative genomics.</title>
        <authorList>
            <person name="Mo W."/>
            <person name="Lu W."/>
            <person name="Yang X."/>
            <person name="Qi J."/>
            <person name="Lv H."/>
        </authorList>
    </citation>
    <scope>NUCLEOTIDE SEQUENCE [LARGE SCALE GENOMIC DNA]</scope>
    <source>
        <strain evidence="11 12">FIM1</strain>
    </source>
</reference>
<dbReference type="Gene3D" id="1.50.40.10">
    <property type="entry name" value="Mitochondrial carrier domain"/>
    <property type="match status" value="1"/>
</dbReference>
<dbReference type="InterPro" id="IPR023395">
    <property type="entry name" value="MCP_dom_sf"/>
</dbReference>
<proteinExistence type="inferred from homology"/>
<evidence type="ECO:0000256" key="5">
    <source>
        <dbReference type="ARBA" id="ARBA00022737"/>
    </source>
</evidence>
<sequence length="439" mass="50591">MSSEDQDALKVKQNGLSNQNSSLVGALTAGGRSMVYQMTSFYMRTPLKLFRPARFDYTHYIRVLLTGSDDTNKDSKVRRSKYKFWSPKYTYYFENSSIGIVTKALNKYGWKVIPDRILPPLVANSLAGVVLYTTYLTTLNNFPVRSVEPAFQHNLFDYLRSGFLAGAAQAIVSAPIDAIYTRANIDELLSSAKKYDNLWLYSRDKIKEIGLIGCFGGFGLSFIRESLGFALYFTTFEMIRGPISKLTLDFVKNYRELKYTVQNTKFSDIFLDENGNKIEKQKPVFVSEKEERWYSRVFIFVGGVTAAFVLQVVQYPFQKLQKIHISRLEAYDIYLKNLPSADANKEGKGNPNVSHMIPNTKIVVPNEKTRFRIYYNSYIDTFEHVFFFMQRSRKETLAWLYKGFVRNTLAIIPGTTAGLLLLDYMRSKLRNSEDNRRLE</sequence>
<evidence type="ECO:0000256" key="2">
    <source>
        <dbReference type="ARBA" id="ARBA00006375"/>
    </source>
</evidence>
<organism evidence="11 12">
    <name type="scientific">Kluyveromyces marxianus</name>
    <name type="common">Yeast</name>
    <name type="synonym">Candida kefyr</name>
    <dbReference type="NCBI Taxonomy" id="4911"/>
    <lineage>
        <taxon>Eukaryota</taxon>
        <taxon>Fungi</taxon>
        <taxon>Dikarya</taxon>
        <taxon>Ascomycota</taxon>
        <taxon>Saccharomycotina</taxon>
        <taxon>Saccharomycetes</taxon>
        <taxon>Saccharomycetales</taxon>
        <taxon>Saccharomycetaceae</taxon>
        <taxon>Kluyveromyces</taxon>
    </lineage>
</organism>
<evidence type="ECO:0000313" key="12">
    <source>
        <dbReference type="Proteomes" id="UP000422736"/>
    </source>
</evidence>
<keyword evidence="6" id="KW-1133">Transmembrane helix</keyword>
<dbReference type="InterPro" id="IPR018108">
    <property type="entry name" value="MCP_transmembrane"/>
</dbReference>
<feature type="repeat" description="Solcar" evidence="9">
    <location>
        <begin position="153"/>
        <end position="242"/>
    </location>
</feature>
<keyword evidence="4 9" id="KW-0812">Transmembrane</keyword>
<protein>
    <submittedName>
        <fullName evidence="11">Mito carr super family</fullName>
    </submittedName>
</protein>
<evidence type="ECO:0000256" key="8">
    <source>
        <dbReference type="ARBA" id="ARBA00023136"/>
    </source>
</evidence>
<evidence type="ECO:0000256" key="1">
    <source>
        <dbReference type="ARBA" id="ARBA00004225"/>
    </source>
</evidence>
<keyword evidence="7" id="KW-0496">Mitochondrion</keyword>
<dbReference type="PANTHER" id="PTHR45624">
    <property type="entry name" value="MITOCHONDRIAL BASIC AMINO ACIDS TRANSPORTER-RELATED"/>
    <property type="match status" value="1"/>
</dbReference>
<dbReference type="Pfam" id="PF00153">
    <property type="entry name" value="Mito_carr"/>
    <property type="match status" value="1"/>
</dbReference>
<gene>
    <name evidence="11" type="ORF">FIM1_110</name>
</gene>
<keyword evidence="3 10" id="KW-0813">Transport</keyword>